<evidence type="ECO:0000313" key="1">
    <source>
        <dbReference type="EMBL" id="OAM90389.1"/>
    </source>
</evidence>
<proteinExistence type="predicted"/>
<dbReference type="Proteomes" id="UP000078486">
    <property type="component" value="Unassembled WGS sequence"/>
</dbReference>
<evidence type="ECO:0000313" key="2">
    <source>
        <dbReference type="Proteomes" id="UP000078486"/>
    </source>
</evidence>
<accession>A0A178IMG4</accession>
<organism evidence="1 2">
    <name type="scientific">Termitidicoccus mucosus</name>
    <dbReference type="NCBI Taxonomy" id="1184151"/>
    <lineage>
        <taxon>Bacteria</taxon>
        <taxon>Pseudomonadati</taxon>
        <taxon>Verrucomicrobiota</taxon>
        <taxon>Opitutia</taxon>
        <taxon>Opitutales</taxon>
        <taxon>Opitutaceae</taxon>
        <taxon>Termitidicoccus</taxon>
    </lineage>
</organism>
<gene>
    <name evidence="1" type="ORF">AW736_07885</name>
</gene>
<dbReference type="STRING" id="1184151.AW736_07885"/>
<dbReference type="EMBL" id="LRRQ01000058">
    <property type="protein sequence ID" value="OAM90389.1"/>
    <property type="molecule type" value="Genomic_DNA"/>
</dbReference>
<comment type="caution">
    <text evidence="1">The sequence shown here is derived from an EMBL/GenBank/DDBJ whole genome shotgun (WGS) entry which is preliminary data.</text>
</comment>
<reference evidence="1 2" key="1">
    <citation type="submission" date="2016-01" db="EMBL/GenBank/DDBJ databases">
        <title>High potential of lignocellulose degradation of a new Verrucomicrobia species.</title>
        <authorList>
            <person name="Wang Y."/>
            <person name="Shi Y."/>
            <person name="Qiu Z."/>
            <person name="Liu S."/>
            <person name="Yang H."/>
        </authorList>
    </citation>
    <scope>NUCLEOTIDE SEQUENCE [LARGE SCALE GENOMIC DNA]</scope>
    <source>
        <strain evidence="1 2">TSB47</strain>
    </source>
</reference>
<protein>
    <submittedName>
        <fullName evidence="1">Uncharacterized protein</fullName>
    </submittedName>
</protein>
<sequence length="148" mass="15931">MLATLITLLSEPITGTAQRFLAWDDHMPAPPAVATGGAPNQYLHTEDGKTLPLRFDSIHGVKGETHAATLLVETYIHPTHDLASLVPVLAGQKHGSELSANEMSHCLRAFVALTRASDLICVALFDEHVSSKEADGMVAAGWIVERLR</sequence>
<keyword evidence="2" id="KW-1185">Reference proteome</keyword>
<dbReference type="AlphaFoldDB" id="A0A178IMG4"/>
<name>A0A178IMG4_9BACT</name>